<dbReference type="SUPFAM" id="SSF51735">
    <property type="entry name" value="NAD(P)-binding Rossmann-fold domains"/>
    <property type="match status" value="2"/>
</dbReference>
<dbReference type="RefSeq" id="WP_007547640.1">
    <property type="nucleotide sequence ID" value="NZ_JAARPY010000002.1"/>
</dbReference>
<dbReference type="Pfam" id="PF13727">
    <property type="entry name" value="CoA_binding_3"/>
    <property type="match status" value="1"/>
</dbReference>
<dbReference type="Pfam" id="PF02719">
    <property type="entry name" value="Polysacc_synt_2"/>
    <property type="match status" value="1"/>
</dbReference>
<dbReference type="Proteomes" id="UP000571128">
    <property type="component" value="Unassembled WGS sequence"/>
</dbReference>
<organism evidence="3 4">
    <name type="scientific">Listeria fleischmannii</name>
    <dbReference type="NCBI Taxonomy" id="1069827"/>
    <lineage>
        <taxon>Bacteria</taxon>
        <taxon>Bacillati</taxon>
        <taxon>Bacillota</taxon>
        <taxon>Bacilli</taxon>
        <taxon>Bacillales</taxon>
        <taxon>Listeriaceae</taxon>
        <taxon>Listeria</taxon>
    </lineage>
</organism>
<feature type="domain" description="Polysaccharide biosynthesis protein CapD-like" evidence="2">
    <location>
        <begin position="149"/>
        <end position="429"/>
    </location>
</feature>
<name>A0A841YBI2_9LIST</name>
<dbReference type="Gene3D" id="3.40.50.720">
    <property type="entry name" value="NAD(P)-binding Rossmann-like Domain"/>
    <property type="match status" value="2"/>
</dbReference>
<dbReference type="InterPro" id="IPR036291">
    <property type="entry name" value="NAD(P)-bd_dom_sf"/>
</dbReference>
<proteinExistence type="inferred from homology"/>
<comment type="caution">
    <text evidence="3">The sequence shown here is derived from an EMBL/GenBank/DDBJ whole genome shotgun (WGS) entry which is preliminary data.</text>
</comment>
<evidence type="ECO:0000256" key="1">
    <source>
        <dbReference type="ARBA" id="ARBA00007430"/>
    </source>
</evidence>
<gene>
    <name evidence="3" type="ORF">HB844_01995</name>
</gene>
<dbReference type="InterPro" id="IPR003869">
    <property type="entry name" value="Polysac_CapD-like"/>
</dbReference>
<dbReference type="PANTHER" id="PTHR43318:SF1">
    <property type="entry name" value="POLYSACCHARIDE BIOSYNTHESIS PROTEIN EPSC-RELATED"/>
    <property type="match status" value="1"/>
</dbReference>
<dbReference type="InterPro" id="IPR051203">
    <property type="entry name" value="Polysaccharide_Synthase-Rel"/>
</dbReference>
<reference evidence="3 4" key="1">
    <citation type="submission" date="2020-03" db="EMBL/GenBank/DDBJ databases">
        <title>Soil Listeria distribution.</title>
        <authorList>
            <person name="Liao J."/>
            <person name="Wiedmann M."/>
        </authorList>
    </citation>
    <scope>NUCLEOTIDE SEQUENCE [LARGE SCALE GENOMIC DNA]</scope>
    <source>
        <strain evidence="3 4">FSL L7-1645</strain>
    </source>
</reference>
<dbReference type="AlphaFoldDB" id="A0A841YBI2"/>
<evidence type="ECO:0000259" key="2">
    <source>
        <dbReference type="Pfam" id="PF02719"/>
    </source>
</evidence>
<evidence type="ECO:0000313" key="4">
    <source>
        <dbReference type="Proteomes" id="UP000571128"/>
    </source>
</evidence>
<dbReference type="EMBL" id="JAARPY010000002">
    <property type="protein sequence ID" value="MBC1397633.1"/>
    <property type="molecule type" value="Genomic_DNA"/>
</dbReference>
<protein>
    <submittedName>
        <fullName evidence="3">Polysaccharide biosynthesis protein</fullName>
    </submittedName>
</protein>
<dbReference type="PANTHER" id="PTHR43318">
    <property type="entry name" value="UDP-N-ACETYLGLUCOSAMINE 4,6-DEHYDRATASE"/>
    <property type="match status" value="1"/>
</dbReference>
<accession>A0A841YBI2</accession>
<comment type="similarity">
    <text evidence="1">Belongs to the polysaccharide synthase family.</text>
</comment>
<sequence length="476" mass="53774">MTLVNRYGQKMLIIGAGKAAQLLACYFKLQGKQNLNLVGFLDDRKDIKEIEGLPILGPLKDIEEVIYQYQIEQVMFAIPSLHGDAKIKVLEACSRTGISAEIIPDISSIIYGGQHFKSLDKLDYRDLLNREEVTLDYEKLKPDFFLKRVLITGAGGSIGSELVRQVIKCEPAEIILLGHGENSIFNIHQEIIKNSSIPIIPIIADIRDKQRLQEVFTLYNPDIVYHAAAHKHVPMMEANVYEAVKNNITGTKNLVDVSGTSCVERFIMISTDKSVDPTSVMGATKKIAEGIVHAKNNETTAGIYSVVRFGNVLGSRGSAIPLFWKQIKANRTVTITHPDMERYFMTIPEASQLVIEAGILAKGKEVFVLKMGEPQKITEIVHKLAILAGKNKNQLNVQFIGLRNGEKIREELFEEDEIVKGYTNHKKFYCCRAKIPKCVNKIENWDNYFKFKSNDEIRNELLEIANDKYVIEREYI</sequence>
<evidence type="ECO:0000313" key="3">
    <source>
        <dbReference type="EMBL" id="MBC1397633.1"/>
    </source>
</evidence>
<dbReference type="CDD" id="cd05237">
    <property type="entry name" value="UDP_invert_4-6DH_SDR_e"/>
    <property type="match status" value="1"/>
</dbReference>